<reference evidence="1" key="1">
    <citation type="journal article" date="2020" name="Stud. Mycol.">
        <title>101 Dothideomycetes genomes: a test case for predicting lifestyles and emergence of pathogens.</title>
        <authorList>
            <person name="Haridas S."/>
            <person name="Albert R."/>
            <person name="Binder M."/>
            <person name="Bloem J."/>
            <person name="Labutti K."/>
            <person name="Salamov A."/>
            <person name="Andreopoulos B."/>
            <person name="Baker S."/>
            <person name="Barry K."/>
            <person name="Bills G."/>
            <person name="Bluhm B."/>
            <person name="Cannon C."/>
            <person name="Castanera R."/>
            <person name="Culley D."/>
            <person name="Daum C."/>
            <person name="Ezra D."/>
            <person name="Gonzalez J."/>
            <person name="Henrissat B."/>
            <person name="Kuo A."/>
            <person name="Liang C."/>
            <person name="Lipzen A."/>
            <person name="Lutzoni F."/>
            <person name="Magnuson J."/>
            <person name="Mondo S."/>
            <person name="Nolan M."/>
            <person name="Ohm R."/>
            <person name="Pangilinan J."/>
            <person name="Park H.-J."/>
            <person name="Ramirez L."/>
            <person name="Alfaro M."/>
            <person name="Sun H."/>
            <person name="Tritt A."/>
            <person name="Yoshinaga Y."/>
            <person name="Zwiers L.-H."/>
            <person name="Turgeon B."/>
            <person name="Goodwin S."/>
            <person name="Spatafora J."/>
            <person name="Crous P."/>
            <person name="Grigoriev I."/>
        </authorList>
    </citation>
    <scope>NUCLEOTIDE SEQUENCE</scope>
    <source>
        <strain evidence="1">ATCC 200398</strain>
    </source>
</reference>
<gene>
    <name evidence="1" type="ORF">BDR25DRAFT_346990</name>
</gene>
<accession>A0ACB6QAI6</accession>
<protein>
    <submittedName>
        <fullName evidence="1">Uncharacterized protein</fullName>
    </submittedName>
</protein>
<organism evidence="1 2">
    <name type="scientific">Lindgomyces ingoldianus</name>
    <dbReference type="NCBI Taxonomy" id="673940"/>
    <lineage>
        <taxon>Eukaryota</taxon>
        <taxon>Fungi</taxon>
        <taxon>Dikarya</taxon>
        <taxon>Ascomycota</taxon>
        <taxon>Pezizomycotina</taxon>
        <taxon>Dothideomycetes</taxon>
        <taxon>Pleosporomycetidae</taxon>
        <taxon>Pleosporales</taxon>
        <taxon>Lindgomycetaceae</taxon>
        <taxon>Lindgomyces</taxon>
    </lineage>
</organism>
<sequence length="986" mass="111260">MVPSNTIGFSRAPRRFVEKKGRQTTVTRRSAPARLVVFPQAPQTTLQVPLEITAAPQPAKAPAKKRFSFSPSSTLKNGRSLGKAARHRTLSFDESSDSSGDESDSSYNSFVLDLKKKDILRTDSLLEAVDPLNRSSSYRSTSPTLSLKSSHGSQPTTYRVLKSRYEGDLFRNSKLSAHLIVGPNKRPGQPEYMKPLFKWVHLENPEMNFGAYIEYVIRCPYLDDSERDSVGSILRTAREKSDQSLRMPPGMKGSYIEPEYFEEKIDSTVYRGPRSKQVKKEVVRWLCIPYFYLKATSSDHSTKPPFTRKGCISEGKHFQVAQFWCLMLGDGLIISCARVGVADIPGKLINLVHIPPADPSRPLSGERAPILAVSDGGIRLWLLPLSQCETWSAFVANFIGLGFSLVDGWEVKYKDVVLDSNDWDTIVSIAKKTAIRLELCRNDLDESDDEGSSSDETSETEPLPASSPSISVQVDEQTQTGPADVEEFSTMSSVGSGPSSITAGTGQSADTTEMLQVGAFHVFTLLATEPITQSPDTTVDPAQGSAGPPKQQYRVNEKQLQQDLSEADIYLSTKNSREMESKSYTECPPKTTYQVENSISSLRGLLDREEFNNKLTFARAAKDLFEFFLPLRYEHPLTLKFWGGLNRILQTRGIKSAHGQFAMIAKDLSNLAKVASEIKLELFSEKDWSEFVTTVPHEFIQAWMMLIIFIVMFSTDRFAKSSSHIRRCKERFLQGRLKMIERLQPVSIREREAVLPLGLTVLILGQLLHDSQGPLTLERHRLTSFYWDSLKDFKQQVDDKPLSRKYEGRFTTLKTEFETIIGQLEDQQRVLVALEDSINESESHSFAAGSSYSKPISMEPSREVSVTDYLLNQTEEMLQNFGEMSRRLTELENWHFLCLSIDTDKQNKASFVFTTVTVFFLPISTLASILGMNTNDIRNMTENQWLFWAVAVPLCIFSLSIWLVYFGSFERFSGWTKQRKEKRKHA</sequence>
<dbReference type="Proteomes" id="UP000799755">
    <property type="component" value="Unassembled WGS sequence"/>
</dbReference>
<comment type="caution">
    <text evidence="1">The sequence shown here is derived from an EMBL/GenBank/DDBJ whole genome shotgun (WGS) entry which is preliminary data.</text>
</comment>
<evidence type="ECO:0000313" key="2">
    <source>
        <dbReference type="Proteomes" id="UP000799755"/>
    </source>
</evidence>
<keyword evidence="2" id="KW-1185">Reference proteome</keyword>
<evidence type="ECO:0000313" key="1">
    <source>
        <dbReference type="EMBL" id="KAF2463922.1"/>
    </source>
</evidence>
<proteinExistence type="predicted"/>
<name>A0ACB6QAI6_9PLEO</name>
<dbReference type="EMBL" id="MU003544">
    <property type="protein sequence ID" value="KAF2463922.1"/>
    <property type="molecule type" value="Genomic_DNA"/>
</dbReference>